<protein>
    <submittedName>
        <fullName evidence="1">Uncharacterized protein</fullName>
    </submittedName>
</protein>
<reference evidence="1 2" key="1">
    <citation type="submission" date="2014-04" db="EMBL/GenBank/DDBJ databases">
        <authorList>
            <consortium name="DOE Joint Genome Institute"/>
            <person name="Kuo A."/>
            <person name="Ruytinx J."/>
            <person name="Rineau F."/>
            <person name="Colpaert J."/>
            <person name="Kohler A."/>
            <person name="Nagy L.G."/>
            <person name="Floudas D."/>
            <person name="Copeland A."/>
            <person name="Barry K.W."/>
            <person name="Cichocki N."/>
            <person name="Veneault-Fourrey C."/>
            <person name="LaButti K."/>
            <person name="Lindquist E.A."/>
            <person name="Lipzen A."/>
            <person name="Lundell T."/>
            <person name="Morin E."/>
            <person name="Murat C."/>
            <person name="Sun H."/>
            <person name="Tunlid A."/>
            <person name="Henrissat B."/>
            <person name="Grigoriev I.V."/>
            <person name="Hibbett D.S."/>
            <person name="Martin F."/>
            <person name="Nordberg H.P."/>
            <person name="Cantor M.N."/>
            <person name="Hua S.X."/>
        </authorList>
    </citation>
    <scope>NUCLEOTIDE SEQUENCE [LARGE SCALE GENOMIC DNA]</scope>
    <source>
        <strain evidence="1 2">UH-Slu-Lm8-n1</strain>
    </source>
</reference>
<dbReference type="AlphaFoldDB" id="A0A0D0AVI1"/>
<organism evidence="1 2">
    <name type="scientific">Suillus luteus UH-Slu-Lm8-n1</name>
    <dbReference type="NCBI Taxonomy" id="930992"/>
    <lineage>
        <taxon>Eukaryota</taxon>
        <taxon>Fungi</taxon>
        <taxon>Dikarya</taxon>
        <taxon>Basidiomycota</taxon>
        <taxon>Agaricomycotina</taxon>
        <taxon>Agaricomycetes</taxon>
        <taxon>Agaricomycetidae</taxon>
        <taxon>Boletales</taxon>
        <taxon>Suillineae</taxon>
        <taxon>Suillaceae</taxon>
        <taxon>Suillus</taxon>
    </lineage>
</organism>
<gene>
    <name evidence="1" type="ORF">CY34DRAFT_811820</name>
</gene>
<dbReference type="HOGENOM" id="CLU_2869164_0_0_1"/>
<proteinExistence type="predicted"/>
<name>A0A0D0AVI1_9AGAM</name>
<reference evidence="2" key="2">
    <citation type="submission" date="2015-01" db="EMBL/GenBank/DDBJ databases">
        <title>Evolutionary Origins and Diversification of the Mycorrhizal Mutualists.</title>
        <authorList>
            <consortium name="DOE Joint Genome Institute"/>
            <consortium name="Mycorrhizal Genomics Consortium"/>
            <person name="Kohler A."/>
            <person name="Kuo A."/>
            <person name="Nagy L.G."/>
            <person name="Floudas D."/>
            <person name="Copeland A."/>
            <person name="Barry K.W."/>
            <person name="Cichocki N."/>
            <person name="Veneault-Fourrey C."/>
            <person name="LaButti K."/>
            <person name="Lindquist E.A."/>
            <person name="Lipzen A."/>
            <person name="Lundell T."/>
            <person name="Morin E."/>
            <person name="Murat C."/>
            <person name="Riley R."/>
            <person name="Ohm R."/>
            <person name="Sun H."/>
            <person name="Tunlid A."/>
            <person name="Henrissat B."/>
            <person name="Grigoriev I.V."/>
            <person name="Hibbett D.S."/>
            <person name="Martin F."/>
        </authorList>
    </citation>
    <scope>NUCLEOTIDE SEQUENCE [LARGE SCALE GENOMIC DNA]</scope>
    <source>
        <strain evidence="2">UH-Slu-Lm8-n1</strain>
    </source>
</reference>
<dbReference type="Proteomes" id="UP000054485">
    <property type="component" value="Unassembled WGS sequence"/>
</dbReference>
<evidence type="ECO:0000313" key="2">
    <source>
        <dbReference type="Proteomes" id="UP000054485"/>
    </source>
</evidence>
<sequence>MCALQIDPLLSDDNSQLPIPNPDSFQSSTVPFDLSTLHISQFDPMLLDDYNSQPPVPAFDGDFQ</sequence>
<dbReference type="EMBL" id="KN835580">
    <property type="protein sequence ID" value="KIK35893.1"/>
    <property type="molecule type" value="Genomic_DNA"/>
</dbReference>
<keyword evidence="2" id="KW-1185">Reference proteome</keyword>
<dbReference type="InParanoid" id="A0A0D0AVI1"/>
<evidence type="ECO:0000313" key="1">
    <source>
        <dbReference type="EMBL" id="KIK35893.1"/>
    </source>
</evidence>
<accession>A0A0D0AVI1</accession>